<dbReference type="EMBL" id="AUPZ01000007">
    <property type="protein sequence ID" value="EQB39688.1"/>
    <property type="molecule type" value="Genomic_DNA"/>
</dbReference>
<evidence type="ECO:0000313" key="5">
    <source>
        <dbReference type="EMBL" id="EQB39688.1"/>
    </source>
</evidence>
<evidence type="ECO:0000256" key="3">
    <source>
        <dbReference type="PROSITE-ProRule" id="PRU00339"/>
    </source>
</evidence>
<feature type="repeat" description="TPR" evidence="3">
    <location>
        <begin position="89"/>
        <end position="122"/>
    </location>
</feature>
<gene>
    <name evidence="5" type="ORF">M947_06745</name>
</gene>
<feature type="repeat" description="TPR" evidence="3">
    <location>
        <begin position="157"/>
        <end position="190"/>
    </location>
</feature>
<feature type="region of interest" description="Disordered" evidence="4">
    <location>
        <begin position="28"/>
        <end position="50"/>
    </location>
</feature>
<dbReference type="Pfam" id="PF14559">
    <property type="entry name" value="TPR_19"/>
    <property type="match status" value="1"/>
</dbReference>
<reference evidence="5 6" key="1">
    <citation type="submission" date="2013-07" db="EMBL/GenBank/DDBJ databases">
        <title>Sulfurimonas hongkongensis AST-10 Genome Sequencing.</title>
        <authorList>
            <person name="Cai L."/>
            <person name="Zhang T."/>
        </authorList>
    </citation>
    <scope>NUCLEOTIDE SEQUENCE [LARGE SCALE GENOMIC DNA]</scope>
    <source>
        <strain evidence="5 6">AST-10</strain>
    </source>
</reference>
<evidence type="ECO:0000256" key="1">
    <source>
        <dbReference type="ARBA" id="ARBA00022737"/>
    </source>
</evidence>
<dbReference type="OrthoDB" id="5334141at2"/>
<dbReference type="Proteomes" id="UP000015520">
    <property type="component" value="Unassembled WGS sequence"/>
</dbReference>
<dbReference type="PROSITE" id="PS50005">
    <property type="entry name" value="TPR"/>
    <property type="match status" value="2"/>
</dbReference>
<evidence type="ECO:0000256" key="2">
    <source>
        <dbReference type="ARBA" id="ARBA00022803"/>
    </source>
</evidence>
<feature type="compositionally biased region" description="Polar residues" evidence="4">
    <location>
        <begin position="36"/>
        <end position="49"/>
    </location>
</feature>
<accession>T0L1P8</accession>
<dbReference type="PANTHER" id="PTHR45586">
    <property type="entry name" value="TPR REPEAT-CONTAINING PROTEIN PA4667"/>
    <property type="match status" value="1"/>
</dbReference>
<dbReference type="eggNOG" id="COG0457">
    <property type="taxonomic scope" value="Bacteria"/>
</dbReference>
<evidence type="ECO:0000256" key="4">
    <source>
        <dbReference type="SAM" id="MobiDB-lite"/>
    </source>
</evidence>
<sequence>MTTLQLLMLLASGFFAFKIFQHVQTLQEPEEKRDNISNTNQGEQKTAKTFSPFDPEALIEKADEAYEQKDYQKALALLIEANAKEPNNSDTLFKLGYISQQIDDNEEALNYYKEALEVDKNNEFIHNSMASVYRARGEYASAKLHLEASLALDDANPITYYNFGNLLVDMKHIDEAKGMYKKALELDGDFTEAREELEKL</sequence>
<dbReference type="SUPFAM" id="SSF48452">
    <property type="entry name" value="TPR-like"/>
    <property type="match status" value="1"/>
</dbReference>
<keyword evidence="2 3" id="KW-0802">TPR repeat</keyword>
<protein>
    <submittedName>
        <fullName evidence="5">Uncharacterized protein</fullName>
    </submittedName>
</protein>
<comment type="caution">
    <text evidence="5">The sequence shown here is derived from an EMBL/GenBank/DDBJ whole genome shotgun (WGS) entry which is preliminary data.</text>
</comment>
<dbReference type="SMART" id="SM00028">
    <property type="entry name" value="TPR"/>
    <property type="match status" value="4"/>
</dbReference>
<organism evidence="5 6">
    <name type="scientific">Sulfurimonas hongkongensis</name>
    <dbReference type="NCBI Taxonomy" id="1172190"/>
    <lineage>
        <taxon>Bacteria</taxon>
        <taxon>Pseudomonadati</taxon>
        <taxon>Campylobacterota</taxon>
        <taxon>Epsilonproteobacteria</taxon>
        <taxon>Campylobacterales</taxon>
        <taxon>Sulfurimonadaceae</taxon>
        <taxon>Sulfurimonas</taxon>
    </lineage>
</organism>
<keyword evidence="1" id="KW-0677">Repeat</keyword>
<dbReference type="InterPro" id="IPR019734">
    <property type="entry name" value="TPR_rpt"/>
</dbReference>
<keyword evidence="6" id="KW-1185">Reference proteome</keyword>
<dbReference type="STRING" id="1172190.M947_06745"/>
<dbReference type="PANTHER" id="PTHR45586:SF1">
    <property type="entry name" value="LIPOPOLYSACCHARIDE ASSEMBLY PROTEIN B"/>
    <property type="match status" value="1"/>
</dbReference>
<dbReference type="Gene3D" id="1.25.40.10">
    <property type="entry name" value="Tetratricopeptide repeat domain"/>
    <property type="match status" value="1"/>
</dbReference>
<dbReference type="RefSeq" id="WP_021287611.1">
    <property type="nucleotide sequence ID" value="NZ_AUPZ01000007.1"/>
</dbReference>
<dbReference type="PATRIC" id="fig|1172190.3.peg.1308"/>
<dbReference type="InterPro" id="IPR051012">
    <property type="entry name" value="CellSynth/LPSAsmb/PSIAsmb"/>
</dbReference>
<name>T0L1P8_9BACT</name>
<dbReference type="PROSITE" id="PS50293">
    <property type="entry name" value="TPR_REGION"/>
    <property type="match status" value="1"/>
</dbReference>
<evidence type="ECO:0000313" key="6">
    <source>
        <dbReference type="Proteomes" id="UP000015520"/>
    </source>
</evidence>
<dbReference type="AlphaFoldDB" id="T0L1P8"/>
<dbReference type="InterPro" id="IPR011990">
    <property type="entry name" value="TPR-like_helical_dom_sf"/>
</dbReference>
<dbReference type="Pfam" id="PF13181">
    <property type="entry name" value="TPR_8"/>
    <property type="match status" value="1"/>
</dbReference>
<proteinExistence type="predicted"/>